<keyword evidence="1" id="KW-0732">Signal</keyword>
<feature type="signal peptide" evidence="1">
    <location>
        <begin position="1"/>
        <end position="18"/>
    </location>
</feature>
<comment type="caution">
    <text evidence="3">The sequence shown here is derived from an EMBL/GenBank/DDBJ whole genome shotgun (WGS) entry which is preliminary data.</text>
</comment>
<dbReference type="Pfam" id="PF03958">
    <property type="entry name" value="Secretin_N"/>
    <property type="match status" value="1"/>
</dbReference>
<reference evidence="3" key="1">
    <citation type="journal article" date="2020" name="mSystems">
        <title>Genome- and Community-Level Interaction Insights into Carbon Utilization and Element Cycling Functions of Hydrothermarchaeota in Hydrothermal Sediment.</title>
        <authorList>
            <person name="Zhou Z."/>
            <person name="Liu Y."/>
            <person name="Xu W."/>
            <person name="Pan J."/>
            <person name="Luo Z.H."/>
            <person name="Li M."/>
        </authorList>
    </citation>
    <scope>NUCLEOTIDE SEQUENCE [LARGE SCALE GENOMIC DNA]</scope>
    <source>
        <strain evidence="3">HyVt-458</strain>
    </source>
</reference>
<dbReference type="EMBL" id="DRLF01000355">
    <property type="protein sequence ID" value="HEC07240.1"/>
    <property type="molecule type" value="Genomic_DNA"/>
</dbReference>
<dbReference type="Gene3D" id="3.30.1370.120">
    <property type="match status" value="1"/>
</dbReference>
<name>A0A831RYX3_9GAMM</name>
<feature type="domain" description="NolW-like" evidence="2">
    <location>
        <begin position="23"/>
        <end position="81"/>
    </location>
</feature>
<evidence type="ECO:0000259" key="2">
    <source>
        <dbReference type="Pfam" id="PF03958"/>
    </source>
</evidence>
<dbReference type="AlphaFoldDB" id="A0A831RYX3"/>
<evidence type="ECO:0000313" key="3">
    <source>
        <dbReference type="EMBL" id="HEC07240.1"/>
    </source>
</evidence>
<dbReference type="InterPro" id="IPR038591">
    <property type="entry name" value="NolW-like_sf"/>
</dbReference>
<accession>A0A831RYX3</accession>
<dbReference type="Proteomes" id="UP000886339">
    <property type="component" value="Unassembled WGS sequence"/>
</dbReference>
<evidence type="ECO:0000256" key="1">
    <source>
        <dbReference type="SAM" id="SignalP"/>
    </source>
</evidence>
<sequence length="268" mass="29621">MKQLAVLLLIFCLGSASADYPIEIIPLKHQTVEQMLPMLRPFVSDGGTVTGMNGQLIIKASPENMKQLRRIVDKFDRTPRQLRIAVQQGDTGSSFKRGVGVNGTVPIGDHGSVSIGRPDEDGLNVHIQNRSRTWRTDADRYVRATEGMPAFIQTGYSVPVNTGYTDAWGRYRWERSYHDVTSGFYVTPWVNGDRVTLEISPFRGQLTNRPGTFRVQQVNTRVTGKLGEWISIGGADVEGQGGREGISGYGTTINSSRQPVSVRVELLP</sequence>
<dbReference type="InterPro" id="IPR005644">
    <property type="entry name" value="NolW-like"/>
</dbReference>
<organism evidence="3">
    <name type="scientific">Thiolapillus brandeum</name>
    <dbReference type="NCBI Taxonomy" id="1076588"/>
    <lineage>
        <taxon>Bacteria</taxon>
        <taxon>Pseudomonadati</taxon>
        <taxon>Pseudomonadota</taxon>
        <taxon>Gammaproteobacteria</taxon>
        <taxon>Chromatiales</taxon>
        <taxon>Sedimenticolaceae</taxon>
        <taxon>Thiolapillus</taxon>
    </lineage>
</organism>
<gene>
    <name evidence="3" type="ORF">ENJ12_10330</name>
</gene>
<feature type="chain" id="PRO_5032568976" description="NolW-like domain-containing protein" evidence="1">
    <location>
        <begin position="19"/>
        <end position="268"/>
    </location>
</feature>
<proteinExistence type="predicted"/>
<protein>
    <recommendedName>
        <fullName evidence="2">NolW-like domain-containing protein</fullName>
    </recommendedName>
</protein>